<accession>G0SEQ9</accession>
<dbReference type="InterPro" id="IPR001810">
    <property type="entry name" value="F-box_dom"/>
</dbReference>
<evidence type="ECO:0000256" key="1">
    <source>
        <dbReference type="SAM" id="MobiDB-lite"/>
    </source>
</evidence>
<dbReference type="Pfam" id="PF00646">
    <property type="entry name" value="F-box"/>
    <property type="match status" value="1"/>
</dbReference>
<dbReference type="STRING" id="759272.G0SEQ9"/>
<dbReference type="AlphaFoldDB" id="G0SEQ9"/>
<organism evidence="4">
    <name type="scientific">Chaetomium thermophilum (strain DSM 1495 / CBS 144.50 / IMI 039719)</name>
    <name type="common">Thermochaetoides thermophila</name>
    <dbReference type="NCBI Taxonomy" id="759272"/>
    <lineage>
        <taxon>Eukaryota</taxon>
        <taxon>Fungi</taxon>
        <taxon>Dikarya</taxon>
        <taxon>Ascomycota</taxon>
        <taxon>Pezizomycotina</taxon>
        <taxon>Sordariomycetes</taxon>
        <taxon>Sordariomycetidae</taxon>
        <taxon>Sordariales</taxon>
        <taxon>Chaetomiaceae</taxon>
        <taxon>Thermochaetoides</taxon>
    </lineage>
</organism>
<evidence type="ECO:0000259" key="2">
    <source>
        <dbReference type="PROSITE" id="PS50181"/>
    </source>
</evidence>
<feature type="region of interest" description="Disordered" evidence="1">
    <location>
        <begin position="406"/>
        <end position="425"/>
    </location>
</feature>
<dbReference type="GeneID" id="18259975"/>
<evidence type="ECO:0000313" key="3">
    <source>
        <dbReference type="EMBL" id="EGS17925.1"/>
    </source>
</evidence>
<proteinExistence type="predicted"/>
<dbReference type="OrthoDB" id="5396937at2759"/>
<dbReference type="Proteomes" id="UP000008066">
    <property type="component" value="Unassembled WGS sequence"/>
</dbReference>
<dbReference type="InterPro" id="IPR036047">
    <property type="entry name" value="F-box-like_dom_sf"/>
</dbReference>
<dbReference type="RefSeq" id="XP_006696256.1">
    <property type="nucleotide sequence ID" value="XM_006696193.1"/>
</dbReference>
<protein>
    <recommendedName>
        <fullName evidence="2">F-box domain-containing protein</fullName>
    </recommendedName>
</protein>
<feature type="region of interest" description="Disordered" evidence="1">
    <location>
        <begin position="17"/>
        <end position="69"/>
    </location>
</feature>
<dbReference type="EMBL" id="GL988046">
    <property type="protein sequence ID" value="EGS17925.1"/>
    <property type="molecule type" value="Genomic_DNA"/>
</dbReference>
<dbReference type="PROSITE" id="PS50181">
    <property type="entry name" value="FBOX"/>
    <property type="match status" value="1"/>
</dbReference>
<dbReference type="OMA" id="MCEWITK"/>
<sequence length="528" mass="60122">MEPLHMTEFGSDRYLEKINQQAQANANSAPPPPVAGLPQSKFILPIRGSGLSTTDEPAPRSQDQKRSEKKHFGFLRHKLHQRHALVVNPVKPDPTPATSKQRQVPNFLAFLIPFDQLFASLPNELQIEIIASLPLSDILNLRGASRSLHALVSLNEAPITRYHLDHHVPAYAKRLYPPPPGVPLNFHYLCGIWHRLHVAAKLSYLICEWVSKELFFRNTEEKRREFAPQRERMRRRLIPRLFTLFHFFETYRRLHLQYLIEHDGHGLRNTPHTLNPIEAQIMSMYDDRTLLLVHETFPLVISSFCRRLRPPTYVGLVERSLRGYLREKPPDEVHVAILCLGGLRQVERIWEIKGYNARRAAVDNWYASLTQDTTEQETKKRRGVLGGLKRKKSSLVLGKNSSCSGISTGASDSAPGSRRSSNGKAPESLVYCTSLAAGMPMPPLSPDEARLLLPDLPNLQDIWAKTAEALILERRIVERPSDIRRNAQIFTELIREDACDDEDEWLYGNAASDSVRPNLDAIEEDPLE</sequence>
<name>G0SEQ9_CHATD</name>
<dbReference type="HOGENOM" id="CLU_510932_0_0_1"/>
<feature type="compositionally biased region" description="Low complexity" evidence="1">
    <location>
        <begin position="19"/>
        <end position="28"/>
    </location>
</feature>
<dbReference type="SUPFAM" id="SSF81383">
    <property type="entry name" value="F-box domain"/>
    <property type="match status" value="1"/>
</dbReference>
<dbReference type="eggNOG" id="ENOG502S9GA">
    <property type="taxonomic scope" value="Eukaryota"/>
</dbReference>
<feature type="domain" description="F-box" evidence="2">
    <location>
        <begin position="115"/>
        <end position="162"/>
    </location>
</feature>
<dbReference type="KEGG" id="cthr:CTHT_0059370"/>
<gene>
    <name evidence="3" type="ORF">CTHT_0059370</name>
</gene>
<keyword evidence="4" id="KW-1185">Reference proteome</keyword>
<evidence type="ECO:0000313" key="4">
    <source>
        <dbReference type="Proteomes" id="UP000008066"/>
    </source>
</evidence>
<reference evidence="3 4" key="1">
    <citation type="journal article" date="2011" name="Cell">
        <title>Insight into structure and assembly of the nuclear pore complex by utilizing the genome of a eukaryotic thermophile.</title>
        <authorList>
            <person name="Amlacher S."/>
            <person name="Sarges P."/>
            <person name="Flemming D."/>
            <person name="van Noort V."/>
            <person name="Kunze R."/>
            <person name="Devos D.P."/>
            <person name="Arumugam M."/>
            <person name="Bork P."/>
            <person name="Hurt E."/>
        </authorList>
    </citation>
    <scope>NUCLEOTIDE SEQUENCE [LARGE SCALE GENOMIC DNA]</scope>
    <source>
        <strain evidence="4">DSM 1495 / CBS 144.50 / IMI 039719</strain>
    </source>
</reference>